<name>A0A5P9CRD2_9VIBR</name>
<dbReference type="Proteomes" id="UP000326936">
    <property type="component" value="Plasmid pTHAF100_b"/>
</dbReference>
<dbReference type="OrthoDB" id="6629563at2"/>
<protein>
    <submittedName>
        <fullName evidence="1">Uncharacterized protein</fullName>
    </submittedName>
</protein>
<dbReference type="EMBL" id="CP045352">
    <property type="protein sequence ID" value="QFT28819.1"/>
    <property type="molecule type" value="Genomic_DNA"/>
</dbReference>
<accession>A0A5P9CRD2</accession>
<sequence>MSDWDKLSKVGNNAPLKEEKIKVSTAKPKLLNAMPTAYFEAHKQLKKEGGTSLDFSQYIYEATREKLERDGKLK</sequence>
<evidence type="ECO:0000313" key="2">
    <source>
        <dbReference type="Proteomes" id="UP000326936"/>
    </source>
</evidence>
<gene>
    <name evidence="1" type="ORF">FIV01_20670</name>
</gene>
<dbReference type="AlphaFoldDB" id="A0A5P9CRD2"/>
<geneLocation type="plasmid" evidence="2">
    <name>pthaf100_b</name>
</geneLocation>
<keyword evidence="1" id="KW-0614">Plasmid</keyword>
<proteinExistence type="predicted"/>
<keyword evidence="2" id="KW-1185">Reference proteome</keyword>
<evidence type="ECO:0000313" key="1">
    <source>
        <dbReference type="EMBL" id="QFT28819.1"/>
    </source>
</evidence>
<dbReference type="KEGG" id="vaq:FIV01_20670"/>
<dbReference type="RefSeq" id="WP_152432830.1">
    <property type="nucleotide sequence ID" value="NZ_CBCSDK010000028.1"/>
</dbReference>
<reference evidence="1 2" key="1">
    <citation type="submission" date="2019-10" db="EMBL/GenBank/DDBJ databases">
        <title>Complete genome sequence of Vibrio sp. strain THAF100, isolated from non-filtered water from the water column of tank 6 of a marine aquarium containing stony-coral fragments. Water maintained at 26 degree C.</title>
        <authorList>
            <person name="Ruckert C."/>
            <person name="Franco A."/>
            <person name="Kalinowski J."/>
            <person name="Glaeser S."/>
        </authorList>
    </citation>
    <scope>NUCLEOTIDE SEQUENCE [LARGE SCALE GENOMIC DNA]</scope>
    <source>
        <strain evidence="1 2">THAF100</strain>
        <plasmid evidence="2">pthaf100_b</plasmid>
    </source>
</reference>
<organism evidence="1 2">
    <name type="scientific">Vibrio aquimaris</name>
    <dbReference type="NCBI Taxonomy" id="2587862"/>
    <lineage>
        <taxon>Bacteria</taxon>
        <taxon>Pseudomonadati</taxon>
        <taxon>Pseudomonadota</taxon>
        <taxon>Gammaproteobacteria</taxon>
        <taxon>Vibrionales</taxon>
        <taxon>Vibrionaceae</taxon>
        <taxon>Vibrio</taxon>
    </lineage>
</organism>